<evidence type="ECO:0000259" key="2">
    <source>
        <dbReference type="SMART" id="SM01017"/>
    </source>
</evidence>
<dbReference type="Proteomes" id="UP000027222">
    <property type="component" value="Unassembled WGS sequence"/>
</dbReference>
<name>A0A067SXQ4_GALM3</name>
<gene>
    <name evidence="3" type="ORF">GALMADRAFT_140301</name>
</gene>
<proteinExistence type="predicted"/>
<evidence type="ECO:0000256" key="1">
    <source>
        <dbReference type="SAM" id="MobiDB-lite"/>
    </source>
</evidence>
<feature type="compositionally biased region" description="Basic and acidic residues" evidence="1">
    <location>
        <begin position="459"/>
        <end position="474"/>
    </location>
</feature>
<dbReference type="InterPro" id="IPR050357">
    <property type="entry name" value="Arrestin_domain-protein"/>
</dbReference>
<dbReference type="GO" id="GO:0005829">
    <property type="term" value="C:cytosol"/>
    <property type="evidence" value="ECO:0007669"/>
    <property type="project" value="TreeGrafter"/>
</dbReference>
<dbReference type="HOGENOM" id="CLU_007709_0_0_1"/>
<evidence type="ECO:0000313" key="4">
    <source>
        <dbReference type="Proteomes" id="UP000027222"/>
    </source>
</evidence>
<organism evidence="3 4">
    <name type="scientific">Galerina marginata (strain CBS 339.88)</name>
    <dbReference type="NCBI Taxonomy" id="685588"/>
    <lineage>
        <taxon>Eukaryota</taxon>
        <taxon>Fungi</taxon>
        <taxon>Dikarya</taxon>
        <taxon>Basidiomycota</taxon>
        <taxon>Agaricomycotina</taxon>
        <taxon>Agaricomycetes</taxon>
        <taxon>Agaricomycetidae</taxon>
        <taxon>Agaricales</taxon>
        <taxon>Agaricineae</taxon>
        <taxon>Strophariaceae</taxon>
        <taxon>Galerina</taxon>
    </lineage>
</organism>
<feature type="compositionally biased region" description="Polar residues" evidence="1">
    <location>
        <begin position="413"/>
        <end position="425"/>
    </location>
</feature>
<dbReference type="SMART" id="SM01017">
    <property type="entry name" value="Arrestin_C"/>
    <property type="match status" value="1"/>
</dbReference>
<feature type="region of interest" description="Disordered" evidence="1">
    <location>
        <begin position="446"/>
        <end position="515"/>
    </location>
</feature>
<feature type="compositionally biased region" description="Low complexity" evidence="1">
    <location>
        <begin position="865"/>
        <end position="875"/>
    </location>
</feature>
<dbReference type="InterPro" id="IPR011021">
    <property type="entry name" value="Arrestin-like_N"/>
</dbReference>
<dbReference type="Pfam" id="PF02752">
    <property type="entry name" value="Arrestin_C"/>
    <property type="match status" value="1"/>
</dbReference>
<dbReference type="OrthoDB" id="2238745at2759"/>
<feature type="region of interest" description="Disordered" evidence="1">
    <location>
        <begin position="323"/>
        <end position="433"/>
    </location>
</feature>
<feature type="compositionally biased region" description="Basic and acidic residues" evidence="1">
    <location>
        <begin position="169"/>
        <end position="179"/>
    </location>
</feature>
<dbReference type="Pfam" id="PF00339">
    <property type="entry name" value="Arrestin_N"/>
    <property type="match status" value="1"/>
</dbReference>
<evidence type="ECO:0000313" key="3">
    <source>
        <dbReference type="EMBL" id="KDR75681.1"/>
    </source>
</evidence>
<dbReference type="EMBL" id="KL142380">
    <property type="protein sequence ID" value="KDR75681.1"/>
    <property type="molecule type" value="Genomic_DNA"/>
</dbReference>
<dbReference type="GO" id="GO:0030674">
    <property type="term" value="F:protein-macromolecule adaptor activity"/>
    <property type="evidence" value="ECO:0007669"/>
    <property type="project" value="TreeGrafter"/>
</dbReference>
<dbReference type="STRING" id="685588.A0A067SXQ4"/>
<feature type="compositionally biased region" description="Basic and acidic residues" evidence="1">
    <location>
        <begin position="498"/>
        <end position="515"/>
    </location>
</feature>
<feature type="compositionally biased region" description="Polar residues" evidence="1">
    <location>
        <begin position="446"/>
        <end position="456"/>
    </location>
</feature>
<dbReference type="GO" id="GO:0005886">
    <property type="term" value="C:plasma membrane"/>
    <property type="evidence" value="ECO:0007669"/>
    <property type="project" value="TreeGrafter"/>
</dbReference>
<feature type="compositionally biased region" description="Basic and acidic residues" evidence="1">
    <location>
        <begin position="399"/>
        <end position="411"/>
    </location>
</feature>
<feature type="compositionally biased region" description="Low complexity" evidence="1">
    <location>
        <begin position="330"/>
        <end position="339"/>
    </location>
</feature>
<dbReference type="InterPro" id="IPR014756">
    <property type="entry name" value="Ig_E-set"/>
</dbReference>
<feature type="region of interest" description="Disordered" evidence="1">
    <location>
        <begin position="907"/>
        <end position="949"/>
    </location>
</feature>
<feature type="region of interest" description="Disordered" evidence="1">
    <location>
        <begin position="203"/>
        <end position="242"/>
    </location>
</feature>
<keyword evidence="4" id="KW-1185">Reference proteome</keyword>
<feature type="region of interest" description="Disordered" evidence="1">
    <location>
        <begin position="857"/>
        <end position="882"/>
    </location>
</feature>
<dbReference type="InterPro" id="IPR014752">
    <property type="entry name" value="Arrestin-like_C"/>
</dbReference>
<reference evidence="4" key="1">
    <citation type="journal article" date="2014" name="Proc. Natl. Acad. Sci. U.S.A.">
        <title>Extensive sampling of basidiomycete genomes demonstrates inadequacy of the white-rot/brown-rot paradigm for wood decay fungi.</title>
        <authorList>
            <person name="Riley R."/>
            <person name="Salamov A.A."/>
            <person name="Brown D.W."/>
            <person name="Nagy L.G."/>
            <person name="Floudas D."/>
            <person name="Held B.W."/>
            <person name="Levasseur A."/>
            <person name="Lombard V."/>
            <person name="Morin E."/>
            <person name="Otillar R."/>
            <person name="Lindquist E.A."/>
            <person name="Sun H."/>
            <person name="LaButti K.M."/>
            <person name="Schmutz J."/>
            <person name="Jabbour D."/>
            <person name="Luo H."/>
            <person name="Baker S.E."/>
            <person name="Pisabarro A.G."/>
            <person name="Walton J.D."/>
            <person name="Blanchette R.A."/>
            <person name="Henrissat B."/>
            <person name="Martin F."/>
            <person name="Cullen D."/>
            <person name="Hibbett D.S."/>
            <person name="Grigoriev I.V."/>
        </authorList>
    </citation>
    <scope>NUCLEOTIDE SEQUENCE [LARGE SCALE GENOMIC DNA]</scope>
    <source>
        <strain evidence="4">CBS 339.88</strain>
    </source>
</reference>
<dbReference type="GO" id="GO:0031625">
    <property type="term" value="F:ubiquitin protein ligase binding"/>
    <property type="evidence" value="ECO:0007669"/>
    <property type="project" value="TreeGrafter"/>
</dbReference>
<dbReference type="Gene3D" id="2.60.40.640">
    <property type="match status" value="1"/>
</dbReference>
<protein>
    <recommendedName>
        <fullName evidence="2">Arrestin C-terminal-like domain-containing protein</fullName>
    </recommendedName>
</protein>
<accession>A0A067SXQ4</accession>
<dbReference type="GO" id="GO:0070086">
    <property type="term" value="P:ubiquitin-dependent endocytosis"/>
    <property type="evidence" value="ECO:0007669"/>
    <property type="project" value="TreeGrafter"/>
</dbReference>
<feature type="domain" description="Arrestin C-terminal-like" evidence="2">
    <location>
        <begin position="615"/>
        <end position="806"/>
    </location>
</feature>
<dbReference type="PANTHER" id="PTHR11188">
    <property type="entry name" value="ARRESTIN DOMAIN CONTAINING PROTEIN"/>
    <property type="match status" value="1"/>
</dbReference>
<dbReference type="AlphaFoldDB" id="A0A067SXQ4"/>
<dbReference type="SUPFAM" id="SSF81296">
    <property type="entry name" value="E set domains"/>
    <property type="match status" value="1"/>
</dbReference>
<dbReference type="PANTHER" id="PTHR11188:SF17">
    <property type="entry name" value="FI21816P1"/>
    <property type="match status" value="1"/>
</dbReference>
<sequence length="949" mass="104807">MAHTDKPKRNNSLSIRLTESAVFLRTDGPSARRSAAPPDTRSSLLRGLLILDLVKPTKITSIEVELVATTSTAWPEGIGARRIDVTEEHRIFHATTTYFRPGKVHSKARRTASIGPGISYTQQYNHDILEYNGGEDIGNLDEVEWDDLSGQFPRLDEDIADASPSGSRDISRSNSETHPRPSLAGLSSFNSSQVHPQLASTFRSFDQNDPSTSNSSSTPHPLFDGTRPRTNRRGSVDGTQFQRMPLYETYHEVEEEILAQQSSPIPPYSPFPISPTVSAAGRESPISPVAAQFEGQNTAQGHAQSLEEFRNSLHASLRSSQIYQSQTNASGSAHSLSSSRPQDRSLSRHPSLAEVIPENQVFEGQTSRLQSPARGARTHTSSSVGAPSHRPEPVSQPRRHLDSPTHVEAEPSPRSSMQHQPQASGTERGRKGSRFSLSAVSSILMNAVRSGSPQNIRSGESRERDTDRDRERSTDTYTSRRGRTMERSTAGIESTRTQVDEDGSRVRGSKDRGKGVISKFLKDKEKESKEKEKVEGWKEFKTGTYTYPISFTVPCNAPPTMQCDFGSVTWRLKANVHRPGAFTPKMTASRDVVIISCPTEEDTEDTENIIVERHWEQQLQYLISISGKSFYIGGTVPVTFTLLPLAKARIHRLSVWIEEKVDYYTKMRRIARSDPLTRFCLLSIKGEGKGADPILPLDSDSPEALRNSPLFAVVDANSTDTELSEIASSLMGPGPWTFHRDLQLPKSCDMLRFTNRNRRSNIVVSHMLKVIMRVERGDDLHVDKAGKRKLFDIVVQTPVLILSCRCNPEWTSLPRYAEVFDDSATITPSCPCQVTRARAQEHPPAFRPVSMSAALERITSRHSSDSSNASAAETSPVNSSTMRSLRHINNNDSILQSSNLFERLISGQESESGEAPPSYDVASSSRLPLSHTGIPSPVPVTHGTGVAVI</sequence>
<dbReference type="InterPro" id="IPR011022">
    <property type="entry name" value="Arrestin_C-like"/>
</dbReference>
<feature type="compositionally biased region" description="Low complexity" evidence="1">
    <location>
        <begin position="207"/>
        <end position="219"/>
    </location>
</feature>
<feature type="region of interest" description="Disordered" evidence="1">
    <location>
        <begin position="156"/>
        <end position="191"/>
    </location>
</feature>